<name>A0A4C1VU93_EUMVA</name>
<gene>
    <name evidence="1" type="ORF">EVAR_36169_1</name>
</gene>
<reference evidence="1 2" key="1">
    <citation type="journal article" date="2019" name="Commun. Biol.">
        <title>The bagworm genome reveals a unique fibroin gene that provides high tensile strength.</title>
        <authorList>
            <person name="Kono N."/>
            <person name="Nakamura H."/>
            <person name="Ohtoshi R."/>
            <person name="Tomita M."/>
            <person name="Numata K."/>
            <person name="Arakawa K."/>
        </authorList>
    </citation>
    <scope>NUCLEOTIDE SEQUENCE [LARGE SCALE GENOMIC DNA]</scope>
</reference>
<evidence type="ECO:0000313" key="2">
    <source>
        <dbReference type="Proteomes" id="UP000299102"/>
    </source>
</evidence>
<dbReference type="EMBL" id="BGZK01000399">
    <property type="protein sequence ID" value="GBP41414.1"/>
    <property type="molecule type" value="Genomic_DNA"/>
</dbReference>
<keyword evidence="2" id="KW-1185">Reference proteome</keyword>
<comment type="caution">
    <text evidence="1">The sequence shown here is derived from an EMBL/GenBank/DDBJ whole genome shotgun (WGS) entry which is preliminary data.</text>
</comment>
<sequence>MHLLLNAACERICTLMLGPQHVKVVRTCPKSSPGISGAFGTAACCLELRSSINSSKVEKVARKAECTDDDQINNILKPKHITPAQSYTEKRISCLESQLNVEITARDRGLGEILCRIGADVEWADVDDVTILNNRPEATPIIRDVPVADSLSE</sequence>
<dbReference type="AlphaFoldDB" id="A0A4C1VU93"/>
<proteinExistence type="predicted"/>
<protein>
    <submittedName>
        <fullName evidence="1">Uncharacterized protein</fullName>
    </submittedName>
</protein>
<organism evidence="1 2">
    <name type="scientific">Eumeta variegata</name>
    <name type="common">Bagworm moth</name>
    <name type="synonym">Eumeta japonica</name>
    <dbReference type="NCBI Taxonomy" id="151549"/>
    <lineage>
        <taxon>Eukaryota</taxon>
        <taxon>Metazoa</taxon>
        <taxon>Ecdysozoa</taxon>
        <taxon>Arthropoda</taxon>
        <taxon>Hexapoda</taxon>
        <taxon>Insecta</taxon>
        <taxon>Pterygota</taxon>
        <taxon>Neoptera</taxon>
        <taxon>Endopterygota</taxon>
        <taxon>Lepidoptera</taxon>
        <taxon>Glossata</taxon>
        <taxon>Ditrysia</taxon>
        <taxon>Tineoidea</taxon>
        <taxon>Psychidae</taxon>
        <taxon>Oiketicinae</taxon>
        <taxon>Eumeta</taxon>
    </lineage>
</organism>
<accession>A0A4C1VU93</accession>
<dbReference type="Proteomes" id="UP000299102">
    <property type="component" value="Unassembled WGS sequence"/>
</dbReference>
<evidence type="ECO:0000313" key="1">
    <source>
        <dbReference type="EMBL" id="GBP41414.1"/>
    </source>
</evidence>